<keyword evidence="12" id="KW-0460">Magnesium</keyword>
<reference evidence="14 15" key="1">
    <citation type="submission" date="2023-09" db="EMBL/GenBank/DDBJ databases">
        <authorList>
            <person name="Rey-Velasco X."/>
        </authorList>
    </citation>
    <scope>NUCLEOTIDE SEQUENCE [LARGE SCALE GENOMIC DNA]</scope>
    <source>
        <strain evidence="14 15">W431</strain>
    </source>
</reference>
<dbReference type="PROSITE" id="PS01348">
    <property type="entry name" value="MRAY_2"/>
    <property type="match status" value="1"/>
</dbReference>
<dbReference type="HAMAP" id="MF_00038">
    <property type="entry name" value="MraY"/>
    <property type="match status" value="1"/>
</dbReference>
<proteinExistence type="inferred from homology"/>
<comment type="function">
    <text evidence="12">Catalyzes the initial step of the lipid cycle reactions in the biosynthesis of the cell wall peptidoglycan: transfers peptidoglycan precursor phospho-MurNAc-pentapeptide from UDP-MurNAc-pentapeptide onto the lipid carrier undecaprenyl phosphate, yielding undecaprenyl-pyrophosphoryl-MurNAc-pentapeptide, known as lipid I.</text>
</comment>
<dbReference type="EMBL" id="JAVRIF010000006">
    <property type="protein sequence ID" value="MDT0604329.1"/>
    <property type="molecule type" value="Genomic_DNA"/>
</dbReference>
<dbReference type="EC" id="2.7.8.13" evidence="12 13"/>
<dbReference type="PANTHER" id="PTHR22926:SF5">
    <property type="entry name" value="PHOSPHO-N-ACETYLMURAMOYL-PENTAPEPTIDE-TRANSFERASE HOMOLOG"/>
    <property type="match status" value="1"/>
</dbReference>
<comment type="similarity">
    <text evidence="2 12">Belongs to the glycosyltransferase 4 family. MraY subfamily.</text>
</comment>
<feature type="transmembrane region" description="Helical" evidence="12">
    <location>
        <begin position="250"/>
        <end position="273"/>
    </location>
</feature>
<dbReference type="Pfam" id="PF00953">
    <property type="entry name" value="Glycos_transf_4"/>
    <property type="match status" value="1"/>
</dbReference>
<evidence type="ECO:0000256" key="13">
    <source>
        <dbReference type="NCBIfam" id="TIGR00445"/>
    </source>
</evidence>
<keyword evidence="4 12" id="KW-0808">Transferase</keyword>
<comment type="pathway">
    <text evidence="12">Cell wall biogenesis; peptidoglycan biosynthesis.</text>
</comment>
<feature type="transmembrane region" description="Helical" evidence="12">
    <location>
        <begin position="140"/>
        <end position="158"/>
    </location>
</feature>
<feature type="transmembrane region" description="Helical" evidence="12">
    <location>
        <begin position="6"/>
        <end position="33"/>
    </location>
</feature>
<evidence type="ECO:0000256" key="1">
    <source>
        <dbReference type="ARBA" id="ARBA00004141"/>
    </source>
</evidence>
<evidence type="ECO:0000313" key="14">
    <source>
        <dbReference type="EMBL" id="MDT0604329.1"/>
    </source>
</evidence>
<evidence type="ECO:0000256" key="6">
    <source>
        <dbReference type="ARBA" id="ARBA00022960"/>
    </source>
</evidence>
<dbReference type="RefSeq" id="WP_311582196.1">
    <property type="nucleotide sequence ID" value="NZ_JAVRIF010000006.1"/>
</dbReference>
<comment type="catalytic activity">
    <reaction evidence="12">
        <text>UDP-N-acetyl-alpha-D-muramoyl-L-alanyl-gamma-D-glutamyl-meso-2,6-diaminopimeloyl-D-alanyl-D-alanine + di-trans,octa-cis-undecaprenyl phosphate = di-trans,octa-cis-undecaprenyl diphospho-N-acetyl-alpha-D-muramoyl-L-alanyl-D-glutamyl-meso-2,6-diaminopimeloyl-D-alanyl-D-alanine + UMP</text>
        <dbReference type="Rhea" id="RHEA:28386"/>
        <dbReference type="ChEBI" id="CHEBI:57865"/>
        <dbReference type="ChEBI" id="CHEBI:60392"/>
        <dbReference type="ChEBI" id="CHEBI:61386"/>
        <dbReference type="ChEBI" id="CHEBI:61387"/>
        <dbReference type="EC" id="2.7.8.13"/>
    </reaction>
</comment>
<comment type="cofactor">
    <cofactor evidence="12">
        <name>Mg(2+)</name>
        <dbReference type="ChEBI" id="CHEBI:18420"/>
    </cofactor>
</comment>
<feature type="transmembrane region" description="Helical" evidence="12">
    <location>
        <begin position="54"/>
        <end position="76"/>
    </location>
</feature>
<keyword evidence="11 12" id="KW-0961">Cell wall biogenesis/degradation</keyword>
<keyword evidence="3 12" id="KW-0132">Cell division</keyword>
<feature type="transmembrane region" description="Helical" evidence="12">
    <location>
        <begin position="198"/>
        <end position="218"/>
    </location>
</feature>
<evidence type="ECO:0000256" key="11">
    <source>
        <dbReference type="ARBA" id="ARBA00023316"/>
    </source>
</evidence>
<feature type="transmembrane region" description="Helical" evidence="12">
    <location>
        <begin position="300"/>
        <end position="317"/>
    </location>
</feature>
<evidence type="ECO:0000256" key="4">
    <source>
        <dbReference type="ARBA" id="ARBA00022679"/>
    </source>
</evidence>
<evidence type="ECO:0000256" key="3">
    <source>
        <dbReference type="ARBA" id="ARBA00022618"/>
    </source>
</evidence>
<feature type="transmembrane region" description="Helical" evidence="12">
    <location>
        <begin position="165"/>
        <end position="186"/>
    </location>
</feature>
<dbReference type="GO" id="GO:0016740">
    <property type="term" value="F:transferase activity"/>
    <property type="evidence" value="ECO:0007669"/>
    <property type="project" value="UniProtKB-KW"/>
</dbReference>
<protein>
    <recommendedName>
        <fullName evidence="12 13">Phospho-N-acetylmuramoyl-pentapeptide-transferase</fullName>
        <ecNumber evidence="12 13">2.7.8.13</ecNumber>
    </recommendedName>
    <alternativeName>
        <fullName evidence="12">UDP-MurNAc-pentapeptide phosphotransferase</fullName>
    </alternativeName>
</protein>
<evidence type="ECO:0000256" key="7">
    <source>
        <dbReference type="ARBA" id="ARBA00022984"/>
    </source>
</evidence>
<comment type="subcellular location">
    <subcellularLocation>
        <location evidence="12">Cell membrane</location>
        <topology evidence="12">Multi-pass membrane protein</topology>
    </subcellularLocation>
    <subcellularLocation>
        <location evidence="1">Membrane</location>
        <topology evidence="1">Multi-pass membrane protein</topology>
    </subcellularLocation>
</comment>
<keyword evidence="6 12" id="KW-0133">Cell shape</keyword>
<dbReference type="InterPro" id="IPR018480">
    <property type="entry name" value="PNAcMuramoyl-5peptid_Trfase_CS"/>
</dbReference>
<evidence type="ECO:0000256" key="8">
    <source>
        <dbReference type="ARBA" id="ARBA00022989"/>
    </source>
</evidence>
<dbReference type="Proteomes" id="UP001266357">
    <property type="component" value="Unassembled WGS sequence"/>
</dbReference>
<sequence>MLAEQSSFLLALLIILISFVIYVVLCPLFIKLLAKLSWRETLKTDNADLHAHKAGTYTSGGVLIVSVVSIMSLIIGYEHSSIIVDLVISVVLFSFVGLIDDALKIRKGYGLRKSTKMGLLFLASVITMLIVPMYQVNTLFSALFALLILVGTSNSVNLTDGIDGLATSICIIVLIIFLMSMLGVSNSHWFDHLAKSELSSLIVITACVLGSCLGFLIFNRHPAILFMGDTGSLALGGFIAMLSLMSSSPFILALIGIVFVIEALSVIIQVSVFKCKGRRVFLRAPIHHHFEKRGWAENKIVVCFSLISACAGLLALLI</sequence>
<accession>A0ABU3A2C3</accession>
<dbReference type="InterPro" id="IPR003524">
    <property type="entry name" value="PNAcMuramoyl-5peptid_Trfase"/>
</dbReference>
<gene>
    <name evidence="12 14" type="primary">mraY</name>
    <name evidence="14" type="ORF">RM573_12045</name>
</gene>
<dbReference type="PANTHER" id="PTHR22926">
    <property type="entry name" value="PHOSPHO-N-ACETYLMURAMOYL-PENTAPEPTIDE-TRANSFERASE"/>
    <property type="match status" value="1"/>
</dbReference>
<keyword evidence="15" id="KW-1185">Reference proteome</keyword>
<keyword evidence="12" id="KW-1003">Cell membrane</keyword>
<keyword evidence="5 12" id="KW-0812">Transmembrane</keyword>
<evidence type="ECO:0000256" key="12">
    <source>
        <dbReference type="HAMAP-Rule" id="MF_00038"/>
    </source>
</evidence>
<keyword evidence="8 12" id="KW-1133">Transmembrane helix</keyword>
<keyword evidence="10 12" id="KW-0131">Cell cycle</keyword>
<evidence type="ECO:0000256" key="5">
    <source>
        <dbReference type="ARBA" id="ARBA00022692"/>
    </source>
</evidence>
<name>A0ABU3A2C3_9GAMM</name>
<comment type="caution">
    <text evidence="14">The sequence shown here is derived from an EMBL/GenBank/DDBJ whole genome shotgun (WGS) entry which is preliminary data.</text>
</comment>
<evidence type="ECO:0000256" key="2">
    <source>
        <dbReference type="ARBA" id="ARBA00005583"/>
    </source>
</evidence>
<keyword evidence="12" id="KW-0479">Metal-binding</keyword>
<evidence type="ECO:0000313" key="15">
    <source>
        <dbReference type="Proteomes" id="UP001266357"/>
    </source>
</evidence>
<dbReference type="NCBIfam" id="TIGR00445">
    <property type="entry name" value="mraY"/>
    <property type="match status" value="1"/>
</dbReference>
<organism evidence="14 15">
    <name type="scientific">Thalassotalea castellviae</name>
    <dbReference type="NCBI Taxonomy" id="3075612"/>
    <lineage>
        <taxon>Bacteria</taxon>
        <taxon>Pseudomonadati</taxon>
        <taxon>Pseudomonadota</taxon>
        <taxon>Gammaproteobacteria</taxon>
        <taxon>Alteromonadales</taxon>
        <taxon>Colwelliaceae</taxon>
        <taxon>Thalassotalea</taxon>
    </lineage>
</organism>
<dbReference type="InterPro" id="IPR000715">
    <property type="entry name" value="Glycosyl_transferase_4"/>
</dbReference>
<dbReference type="CDD" id="cd06852">
    <property type="entry name" value="GT_MraY"/>
    <property type="match status" value="1"/>
</dbReference>
<feature type="transmembrane region" description="Helical" evidence="12">
    <location>
        <begin position="82"/>
        <end position="103"/>
    </location>
</feature>
<keyword evidence="9 12" id="KW-0472">Membrane</keyword>
<evidence type="ECO:0000256" key="10">
    <source>
        <dbReference type="ARBA" id="ARBA00023306"/>
    </source>
</evidence>
<feature type="transmembrane region" description="Helical" evidence="12">
    <location>
        <begin position="115"/>
        <end position="134"/>
    </location>
</feature>
<keyword evidence="7 12" id="KW-0573">Peptidoglycan synthesis</keyword>
<feature type="transmembrane region" description="Helical" evidence="12">
    <location>
        <begin position="225"/>
        <end position="244"/>
    </location>
</feature>
<evidence type="ECO:0000256" key="9">
    <source>
        <dbReference type="ARBA" id="ARBA00023136"/>
    </source>
</evidence>